<dbReference type="InterPro" id="IPR001138">
    <property type="entry name" value="Zn2Cys6_DnaBD"/>
</dbReference>
<comment type="subcellular location">
    <subcellularLocation>
        <location evidence="1">Nucleus</location>
    </subcellularLocation>
</comment>
<sequence>MNASTHPNQVRAACERCRQLKLRCLRQTPPEPSCTRCTRLNLHCQPGAQRKVGRPPRRDVVKSRQRRQPHMLDGDAGRGTSDTEFQFLDDLAKGTLDIDWPIPGMPSFEFDSLDKMALSSGMPSIIQELDPPHRDQALIVTSRSQTRPPYQAHFEMLSKINAELHGLCNSVFQHTVGMNFETFACFAAEDFEGMKAFKIIMQTAQDYLAAIKAVHKMIGTKTTPAESPSPASSTLSPETLVEKACSATSTASFNDTLPRLEPPPSGPQATHTLDSPTAFLVISCFVQLLRPLEFIMTLMHAHVADTTPETPAPAEGMTFADVTIADFSTQALLAIELTQHTLNQIQLVLGLPSPWSHKSMWTGLLSAQRYRDMLNEELGMIEGLWTTRPAKLMELMSVTKKVLLEHSMGRDW</sequence>
<evidence type="ECO:0000313" key="7">
    <source>
        <dbReference type="EMBL" id="KPM41005.1"/>
    </source>
</evidence>
<keyword evidence="4" id="KW-0539">Nucleus</keyword>
<dbReference type="AlphaFoldDB" id="A0A0P7BE39"/>
<dbReference type="STRING" id="78410.A0A0P7BE39"/>
<evidence type="ECO:0000313" key="8">
    <source>
        <dbReference type="Proteomes" id="UP000050424"/>
    </source>
</evidence>
<comment type="caution">
    <text evidence="7">The sequence shown here is derived from an EMBL/GenBank/DDBJ whole genome shotgun (WGS) entry which is preliminary data.</text>
</comment>
<dbReference type="InterPro" id="IPR036864">
    <property type="entry name" value="Zn2-C6_fun-type_DNA-bd_sf"/>
</dbReference>
<dbReference type="PANTHER" id="PTHR46910:SF3">
    <property type="entry name" value="HALOTOLERANCE PROTEIN 9-RELATED"/>
    <property type="match status" value="1"/>
</dbReference>
<dbReference type="Gene3D" id="4.10.240.10">
    <property type="entry name" value="Zn(2)-C6 fungal-type DNA-binding domain"/>
    <property type="match status" value="1"/>
</dbReference>
<dbReference type="SMART" id="SM00066">
    <property type="entry name" value="GAL4"/>
    <property type="match status" value="1"/>
</dbReference>
<dbReference type="CDD" id="cd00067">
    <property type="entry name" value="GAL4"/>
    <property type="match status" value="1"/>
</dbReference>
<evidence type="ECO:0000256" key="3">
    <source>
        <dbReference type="ARBA" id="ARBA00023125"/>
    </source>
</evidence>
<dbReference type="GO" id="GO:0008270">
    <property type="term" value="F:zinc ion binding"/>
    <property type="evidence" value="ECO:0007669"/>
    <property type="project" value="InterPro"/>
</dbReference>
<feature type="region of interest" description="Disordered" evidence="5">
    <location>
        <begin position="252"/>
        <end position="271"/>
    </location>
</feature>
<dbReference type="SUPFAM" id="SSF57701">
    <property type="entry name" value="Zn2/Cys6 DNA-binding domain"/>
    <property type="match status" value="1"/>
</dbReference>
<dbReference type="PANTHER" id="PTHR46910">
    <property type="entry name" value="TRANSCRIPTION FACTOR PDR1"/>
    <property type="match status" value="1"/>
</dbReference>
<dbReference type="OrthoDB" id="4222821at2759"/>
<dbReference type="Proteomes" id="UP000050424">
    <property type="component" value="Unassembled WGS sequence"/>
</dbReference>
<dbReference type="PROSITE" id="PS50048">
    <property type="entry name" value="ZN2_CY6_FUNGAL_2"/>
    <property type="match status" value="1"/>
</dbReference>
<dbReference type="Pfam" id="PF00172">
    <property type="entry name" value="Zn_clus"/>
    <property type="match status" value="1"/>
</dbReference>
<keyword evidence="8" id="KW-1185">Reference proteome</keyword>
<dbReference type="PROSITE" id="PS00463">
    <property type="entry name" value="ZN2_CY6_FUNGAL_1"/>
    <property type="match status" value="1"/>
</dbReference>
<dbReference type="GO" id="GO:0005634">
    <property type="term" value="C:nucleus"/>
    <property type="evidence" value="ECO:0007669"/>
    <property type="project" value="UniProtKB-SubCell"/>
</dbReference>
<keyword evidence="3" id="KW-0238">DNA-binding</keyword>
<feature type="region of interest" description="Disordered" evidence="5">
    <location>
        <begin position="47"/>
        <end position="80"/>
    </location>
</feature>
<keyword evidence="2" id="KW-0479">Metal-binding</keyword>
<evidence type="ECO:0000256" key="5">
    <source>
        <dbReference type="SAM" id="MobiDB-lite"/>
    </source>
</evidence>
<organism evidence="7 8">
    <name type="scientific">Neonectria ditissima</name>
    <dbReference type="NCBI Taxonomy" id="78410"/>
    <lineage>
        <taxon>Eukaryota</taxon>
        <taxon>Fungi</taxon>
        <taxon>Dikarya</taxon>
        <taxon>Ascomycota</taxon>
        <taxon>Pezizomycotina</taxon>
        <taxon>Sordariomycetes</taxon>
        <taxon>Hypocreomycetidae</taxon>
        <taxon>Hypocreales</taxon>
        <taxon>Nectriaceae</taxon>
        <taxon>Neonectria</taxon>
    </lineage>
</organism>
<proteinExistence type="predicted"/>
<evidence type="ECO:0000256" key="2">
    <source>
        <dbReference type="ARBA" id="ARBA00022723"/>
    </source>
</evidence>
<evidence type="ECO:0000256" key="1">
    <source>
        <dbReference type="ARBA" id="ARBA00004123"/>
    </source>
</evidence>
<dbReference type="InterPro" id="IPR050987">
    <property type="entry name" value="AtrR-like"/>
</dbReference>
<accession>A0A0P7BE39</accession>
<feature type="domain" description="Zn(2)-C6 fungal-type" evidence="6">
    <location>
        <begin position="13"/>
        <end position="44"/>
    </location>
</feature>
<dbReference type="GO" id="GO:0003677">
    <property type="term" value="F:DNA binding"/>
    <property type="evidence" value="ECO:0007669"/>
    <property type="project" value="UniProtKB-KW"/>
</dbReference>
<dbReference type="GO" id="GO:0000981">
    <property type="term" value="F:DNA-binding transcription factor activity, RNA polymerase II-specific"/>
    <property type="evidence" value="ECO:0007669"/>
    <property type="project" value="InterPro"/>
</dbReference>
<gene>
    <name evidence="7" type="ORF">AK830_g5534</name>
</gene>
<reference evidence="7 8" key="1">
    <citation type="submission" date="2015-09" db="EMBL/GenBank/DDBJ databases">
        <title>Draft genome of a European isolate of the apple canker pathogen Neonectria ditissima.</title>
        <authorList>
            <person name="Gomez-Cortecero A."/>
            <person name="Harrison R.J."/>
            <person name="Armitage A.D."/>
        </authorList>
    </citation>
    <scope>NUCLEOTIDE SEQUENCE [LARGE SCALE GENOMIC DNA]</scope>
    <source>
        <strain evidence="7 8">R09/05</strain>
    </source>
</reference>
<evidence type="ECO:0000256" key="4">
    <source>
        <dbReference type="ARBA" id="ARBA00023242"/>
    </source>
</evidence>
<evidence type="ECO:0000259" key="6">
    <source>
        <dbReference type="PROSITE" id="PS50048"/>
    </source>
</evidence>
<name>A0A0P7BE39_9HYPO</name>
<protein>
    <recommendedName>
        <fullName evidence="6">Zn(2)-C6 fungal-type domain-containing protein</fullName>
    </recommendedName>
</protein>
<dbReference type="EMBL" id="LKCW01000072">
    <property type="protein sequence ID" value="KPM41005.1"/>
    <property type="molecule type" value="Genomic_DNA"/>
</dbReference>